<keyword evidence="1" id="KW-0812">Transmembrane</keyword>
<feature type="transmembrane region" description="Helical" evidence="1">
    <location>
        <begin position="136"/>
        <end position="155"/>
    </location>
</feature>
<keyword evidence="3" id="KW-1185">Reference proteome</keyword>
<feature type="transmembrane region" description="Helical" evidence="1">
    <location>
        <begin position="12"/>
        <end position="33"/>
    </location>
</feature>
<comment type="caution">
    <text evidence="2">The sequence shown here is derived from an EMBL/GenBank/DDBJ whole genome shotgun (WGS) entry which is preliminary data.</text>
</comment>
<feature type="transmembrane region" description="Helical" evidence="1">
    <location>
        <begin position="85"/>
        <end position="105"/>
    </location>
</feature>
<dbReference type="Proteomes" id="UP001213000">
    <property type="component" value="Unassembled WGS sequence"/>
</dbReference>
<proteinExistence type="predicted"/>
<evidence type="ECO:0000256" key="1">
    <source>
        <dbReference type="SAM" id="Phobius"/>
    </source>
</evidence>
<sequence length="232" mass="25694">MKNTATFWLNDLSMAIASVLITITEVWRIWALWTGSRYAPYVITVYSLFYLAYIGVFIATLVLALDNHGVHSNDVTRILNAAVKPALKASLILIGFCLIAGRIFVIRRRLTRLMNGTLSQPLINYTGMIAMFTESYGLSVIMSVGLIISCAPPLVGDPPSVVILSIINYTDIISYYLLLYRILGGGAWSKNKAQELTSLNLVDESVNLPSLMVETPRERVMARSLPNYSPTV</sequence>
<keyword evidence="1" id="KW-0472">Membrane</keyword>
<feature type="transmembrane region" description="Helical" evidence="1">
    <location>
        <begin position="45"/>
        <end position="65"/>
    </location>
</feature>
<accession>A0AAD5W1K9</accession>
<feature type="transmembrane region" description="Helical" evidence="1">
    <location>
        <begin position="161"/>
        <end position="183"/>
    </location>
</feature>
<evidence type="ECO:0000313" key="2">
    <source>
        <dbReference type="EMBL" id="KAJ3574112.1"/>
    </source>
</evidence>
<name>A0AAD5W1K9_9AGAR</name>
<organism evidence="2 3">
    <name type="scientific">Leucocoprinus birnbaumii</name>
    <dbReference type="NCBI Taxonomy" id="56174"/>
    <lineage>
        <taxon>Eukaryota</taxon>
        <taxon>Fungi</taxon>
        <taxon>Dikarya</taxon>
        <taxon>Basidiomycota</taxon>
        <taxon>Agaricomycotina</taxon>
        <taxon>Agaricomycetes</taxon>
        <taxon>Agaricomycetidae</taxon>
        <taxon>Agaricales</taxon>
        <taxon>Agaricineae</taxon>
        <taxon>Agaricaceae</taxon>
        <taxon>Leucocoprinus</taxon>
    </lineage>
</organism>
<keyword evidence="1" id="KW-1133">Transmembrane helix</keyword>
<dbReference type="EMBL" id="JANIEX010000080">
    <property type="protein sequence ID" value="KAJ3574112.1"/>
    <property type="molecule type" value="Genomic_DNA"/>
</dbReference>
<protein>
    <submittedName>
        <fullName evidence="2">Uncharacterized protein</fullName>
    </submittedName>
</protein>
<reference evidence="2" key="1">
    <citation type="submission" date="2022-07" db="EMBL/GenBank/DDBJ databases">
        <title>Genome Sequence of Leucocoprinus birnbaumii.</title>
        <authorList>
            <person name="Buettner E."/>
        </authorList>
    </citation>
    <scope>NUCLEOTIDE SEQUENCE</scope>
    <source>
        <strain evidence="2">VT141</strain>
    </source>
</reference>
<evidence type="ECO:0000313" key="3">
    <source>
        <dbReference type="Proteomes" id="UP001213000"/>
    </source>
</evidence>
<gene>
    <name evidence="2" type="ORF">NP233_g1976</name>
</gene>
<dbReference type="AlphaFoldDB" id="A0AAD5W1K9"/>